<dbReference type="OrthoDB" id="9798676at2"/>
<accession>A0A368U4G9</accession>
<proteinExistence type="predicted"/>
<keyword evidence="3" id="KW-1185">Reference proteome</keyword>
<evidence type="ECO:0000313" key="3">
    <source>
        <dbReference type="Proteomes" id="UP000252405"/>
    </source>
</evidence>
<comment type="caution">
    <text evidence="2">The sequence shown here is derived from an EMBL/GenBank/DDBJ whole genome shotgun (WGS) entry which is preliminary data.</text>
</comment>
<dbReference type="Proteomes" id="UP000252405">
    <property type="component" value="Unassembled WGS sequence"/>
</dbReference>
<protein>
    <recommendedName>
        <fullName evidence="1">Beta-ketoacyl synthase-like N-terminal domain-containing protein</fullName>
    </recommendedName>
</protein>
<reference evidence="2 3" key="1">
    <citation type="submission" date="2018-07" db="EMBL/GenBank/DDBJ databases">
        <title>Halomonas montanilacus sp. nov., isolated from Lake Pengyan on Tibetan Plateau.</title>
        <authorList>
            <person name="Lu H."/>
            <person name="Xing P."/>
            <person name="Wu Q."/>
        </authorList>
    </citation>
    <scope>NUCLEOTIDE SEQUENCE [LARGE SCALE GENOMIC DNA]</scope>
    <source>
        <strain evidence="2 3">PYC7W</strain>
    </source>
</reference>
<dbReference type="AlphaFoldDB" id="A0A368U4G9"/>
<organism evidence="2 3">
    <name type="scientific">Billgrantia montanilacus</name>
    <dbReference type="NCBI Taxonomy" id="2282305"/>
    <lineage>
        <taxon>Bacteria</taxon>
        <taxon>Pseudomonadati</taxon>
        <taxon>Pseudomonadota</taxon>
        <taxon>Gammaproteobacteria</taxon>
        <taxon>Oceanospirillales</taxon>
        <taxon>Halomonadaceae</taxon>
        <taxon>Billgrantia</taxon>
    </lineage>
</organism>
<evidence type="ECO:0000313" key="2">
    <source>
        <dbReference type="EMBL" id="RCV91731.1"/>
    </source>
</evidence>
<evidence type="ECO:0000259" key="1">
    <source>
        <dbReference type="Pfam" id="PF13723"/>
    </source>
</evidence>
<sequence>MTIMSFSIHLEDWRGWIAAEATPTPDPRHRISAQPGNDLPAMLRRRLDSAGRATCEILAALDPGSDFPLVHASRHGDTTRSLAMLEALQRGEPISPTHFSMSVHNALLGVHSIARQHHRPIQALGACGDEFDAILAEAKGYLVEGYQAVIAVFSECVLASAYHGCTEHPGIPCAVGLRLTLNTGQPLLSSDPAHPTHPTPLEVISWLNGDSPYLEGRRRWELGTT</sequence>
<feature type="domain" description="Beta-ketoacyl synthase-like N-terminal" evidence="1">
    <location>
        <begin position="14"/>
        <end position="188"/>
    </location>
</feature>
<dbReference type="Pfam" id="PF13723">
    <property type="entry name" value="Ketoacyl-synt_2"/>
    <property type="match status" value="1"/>
</dbReference>
<name>A0A368U4G9_9GAMM</name>
<dbReference type="InterPro" id="IPR014030">
    <property type="entry name" value="Ketoacyl_synth_N"/>
</dbReference>
<dbReference type="EMBL" id="QPII01000001">
    <property type="protein sequence ID" value="RCV91731.1"/>
    <property type="molecule type" value="Genomic_DNA"/>
</dbReference>
<gene>
    <name evidence="2" type="ORF">DU505_01295</name>
</gene>